<protein>
    <submittedName>
        <fullName evidence="1">DUF393 domain-containing protein</fullName>
    </submittedName>
</protein>
<dbReference type="RefSeq" id="WP_127682034.1">
    <property type="nucleotide sequence ID" value="NZ_SACM01000001.1"/>
</dbReference>
<proteinExistence type="predicted"/>
<reference evidence="1 2" key="1">
    <citation type="submission" date="2019-01" db="EMBL/GenBank/DDBJ databases">
        <authorList>
            <person name="Chen W.-M."/>
        </authorList>
    </citation>
    <scope>NUCLEOTIDE SEQUENCE [LARGE SCALE GENOMIC DNA]</scope>
    <source>
        <strain evidence="1 2">CCP-18</strain>
    </source>
</reference>
<dbReference type="Proteomes" id="UP000288587">
    <property type="component" value="Unassembled WGS sequence"/>
</dbReference>
<dbReference type="PANTHER" id="PTHR34290">
    <property type="entry name" value="SI:CH73-390P7.2"/>
    <property type="match status" value="1"/>
</dbReference>
<dbReference type="PANTHER" id="PTHR34290:SF2">
    <property type="entry name" value="OS04G0668800 PROTEIN"/>
    <property type="match status" value="1"/>
</dbReference>
<dbReference type="AlphaFoldDB" id="A0A3S2UIL4"/>
<sequence length="147" mass="16392">MTNIELTTYYDGACQLCRAEMRNLMRRNTEGRVDFVDAAAPGFDAGALGLTQEAVMNALHVRTASGDWLVGVPAFEALYRTLGLPWVSAALRQPLLAAVAARVYPWVVRHRHHLPRAPITWLFERAGRRAAERAAARRCDDSDTCRL</sequence>
<name>A0A3S2UIL4_9BURK</name>
<dbReference type="Pfam" id="PF04134">
    <property type="entry name" value="DCC1-like"/>
    <property type="match status" value="1"/>
</dbReference>
<organism evidence="1 2">
    <name type="scientific">Inhella crocodyli</name>
    <dbReference type="NCBI Taxonomy" id="2499851"/>
    <lineage>
        <taxon>Bacteria</taxon>
        <taxon>Pseudomonadati</taxon>
        <taxon>Pseudomonadota</taxon>
        <taxon>Betaproteobacteria</taxon>
        <taxon>Burkholderiales</taxon>
        <taxon>Sphaerotilaceae</taxon>
        <taxon>Inhella</taxon>
    </lineage>
</organism>
<dbReference type="OrthoDB" id="5294764at2"/>
<gene>
    <name evidence="1" type="ORF">EOD73_06680</name>
</gene>
<dbReference type="EMBL" id="SACM01000001">
    <property type="protein sequence ID" value="RVT88648.1"/>
    <property type="molecule type" value="Genomic_DNA"/>
</dbReference>
<comment type="caution">
    <text evidence="1">The sequence shown here is derived from an EMBL/GenBank/DDBJ whole genome shotgun (WGS) entry which is preliminary data.</text>
</comment>
<dbReference type="InterPro" id="IPR007263">
    <property type="entry name" value="DCC1-like"/>
</dbReference>
<evidence type="ECO:0000313" key="1">
    <source>
        <dbReference type="EMBL" id="RVT88648.1"/>
    </source>
</evidence>
<evidence type="ECO:0000313" key="2">
    <source>
        <dbReference type="Proteomes" id="UP000288587"/>
    </source>
</evidence>
<dbReference type="GO" id="GO:0015035">
    <property type="term" value="F:protein-disulfide reductase activity"/>
    <property type="evidence" value="ECO:0007669"/>
    <property type="project" value="InterPro"/>
</dbReference>
<accession>A0A3S2UIL4</accession>
<keyword evidence="2" id="KW-1185">Reference proteome</keyword>
<dbReference type="InterPro" id="IPR044691">
    <property type="entry name" value="DCC1_Trx"/>
</dbReference>